<accession>A0A2N4UIZ5</accession>
<protein>
    <submittedName>
        <fullName evidence="4">Lytic murein transglycosylase B</fullName>
    </submittedName>
</protein>
<comment type="caution">
    <text evidence="4">The sequence shown here is derived from an EMBL/GenBank/DDBJ whole genome shotgun (WGS) entry which is preliminary data.</text>
</comment>
<dbReference type="PROSITE" id="PS51257">
    <property type="entry name" value="PROKAR_LIPOPROTEIN"/>
    <property type="match status" value="1"/>
</dbReference>
<feature type="active site" evidence="1">
    <location>
        <position position="179"/>
    </location>
</feature>
<dbReference type="RefSeq" id="WP_102069022.1">
    <property type="nucleotide sequence ID" value="NZ_PDNV01000003.1"/>
</dbReference>
<sequence length="415" mass="45071">MFKPARILQATSIFLLMAGCGTTQTAALAPGQLPTATSTPVQLATVTPGQSPAAPAGTDVSIKAGSSTPGAGGFLRPDGELTPDIQAYAREVSSVRHVPLTHVIDLLKTAQYNATASRLMTPGKTRIRRSWVTYRNRFVEPVRINRGVEFWAEHKTTLDRTAREYGVPPSIIVAIIGVETVYGRNTGNFRVLDALATLGFRYPDSSRPERSQLFRDQLADLIQLDYEKKLDARNVEGSFAGAMGLPQFMPGSLMRYAADGNGDGRIDLLYSVDDAIVSVARFLRMHGWQPGLPVFAPLVLPEDPQKLVVGGLYPTTDWATLQTQGAKVRPTVGNPMTNETLVASASPTDVPLSGWKSHKLGVVDLLDEPRNTAEYRAGTPNFFAITHYNRSYFYATSVADLAQALADRVGYGYPN</sequence>
<keyword evidence="5" id="KW-1185">Reference proteome</keyword>
<dbReference type="Gene3D" id="1.10.530.10">
    <property type="match status" value="1"/>
</dbReference>
<evidence type="ECO:0000259" key="3">
    <source>
        <dbReference type="Pfam" id="PF13406"/>
    </source>
</evidence>
<dbReference type="InterPro" id="IPR031304">
    <property type="entry name" value="SLT_2"/>
</dbReference>
<proteinExistence type="predicted"/>
<dbReference type="InterPro" id="IPR011757">
    <property type="entry name" value="Lytic_transglycosylase_MltB"/>
</dbReference>
<dbReference type="PANTHER" id="PTHR30163">
    <property type="entry name" value="MEMBRANE-BOUND LYTIC MUREIN TRANSGLYCOSYLASE B"/>
    <property type="match status" value="1"/>
</dbReference>
<evidence type="ECO:0000256" key="2">
    <source>
        <dbReference type="SAM" id="SignalP"/>
    </source>
</evidence>
<dbReference type="InterPro" id="IPR023346">
    <property type="entry name" value="Lysozyme-like_dom_sf"/>
</dbReference>
<feature type="chain" id="PRO_5014950275" evidence="2">
    <location>
        <begin position="27"/>
        <end position="415"/>
    </location>
</feature>
<dbReference type="NCBIfam" id="TIGR02282">
    <property type="entry name" value="MltB"/>
    <property type="match status" value="1"/>
</dbReference>
<dbReference type="AlphaFoldDB" id="A0A2N4UIZ5"/>
<dbReference type="CDD" id="cd13399">
    <property type="entry name" value="Slt35-like"/>
    <property type="match status" value="1"/>
</dbReference>
<dbReference type="GO" id="GO:0009253">
    <property type="term" value="P:peptidoglycan catabolic process"/>
    <property type="evidence" value="ECO:0007669"/>
    <property type="project" value="TreeGrafter"/>
</dbReference>
<dbReference type="GO" id="GO:0008933">
    <property type="term" value="F:peptidoglycan lytic transglycosylase activity"/>
    <property type="evidence" value="ECO:0007669"/>
    <property type="project" value="TreeGrafter"/>
</dbReference>
<dbReference type="PANTHER" id="PTHR30163:SF9">
    <property type="entry name" value="MEMBRANE-BOUND LYTIC MUREIN TRANSGLYCOSYLASE B"/>
    <property type="match status" value="1"/>
</dbReference>
<evidence type="ECO:0000313" key="5">
    <source>
        <dbReference type="Proteomes" id="UP000234328"/>
    </source>
</evidence>
<dbReference type="OrthoDB" id="9772911at2"/>
<organism evidence="4 5">
    <name type="scientific">Pollutimonas nitritireducens</name>
    <dbReference type="NCBI Taxonomy" id="2045209"/>
    <lineage>
        <taxon>Bacteria</taxon>
        <taxon>Pseudomonadati</taxon>
        <taxon>Pseudomonadota</taxon>
        <taxon>Betaproteobacteria</taxon>
        <taxon>Burkholderiales</taxon>
        <taxon>Alcaligenaceae</taxon>
        <taxon>Pollutimonas</taxon>
    </lineage>
</organism>
<feature type="domain" description="Transglycosylase SLT" evidence="3">
    <location>
        <begin position="90"/>
        <end position="403"/>
    </location>
</feature>
<dbReference type="Gene3D" id="1.10.8.350">
    <property type="entry name" value="Bacterial muramidase"/>
    <property type="match status" value="1"/>
</dbReference>
<feature type="signal peptide" evidence="2">
    <location>
        <begin position="1"/>
        <end position="26"/>
    </location>
</feature>
<gene>
    <name evidence="4" type="primary">mltB</name>
    <name evidence="4" type="ORF">CR155_05685</name>
</gene>
<evidence type="ECO:0000256" key="1">
    <source>
        <dbReference type="PIRSR" id="PIRSR611757-1"/>
    </source>
</evidence>
<evidence type="ECO:0000313" key="4">
    <source>
        <dbReference type="EMBL" id="PLC54945.1"/>
    </source>
</evidence>
<dbReference type="Proteomes" id="UP000234328">
    <property type="component" value="Unassembled WGS sequence"/>
</dbReference>
<dbReference type="InterPro" id="IPR043426">
    <property type="entry name" value="MltB-like"/>
</dbReference>
<name>A0A2N4UIZ5_9BURK</name>
<dbReference type="Pfam" id="PF13406">
    <property type="entry name" value="SLT_2"/>
    <property type="match status" value="1"/>
</dbReference>
<dbReference type="SUPFAM" id="SSF53955">
    <property type="entry name" value="Lysozyme-like"/>
    <property type="match status" value="1"/>
</dbReference>
<keyword evidence="2" id="KW-0732">Signal</keyword>
<reference evidence="4 5" key="1">
    <citation type="submission" date="2017-10" db="EMBL/GenBank/DDBJ databases">
        <title>Two draft genome sequences of Pusillimonas sp. strains isolated from a nitrate- and radionuclide-contaminated groundwater in Russia.</title>
        <authorList>
            <person name="Grouzdev D.S."/>
            <person name="Tourova T.P."/>
            <person name="Goeva M.A."/>
            <person name="Babich T.L."/>
            <person name="Sokolova D.S."/>
            <person name="Abdullin R."/>
            <person name="Poltaraus A.B."/>
            <person name="Toshchakov S.V."/>
            <person name="Nazina T.N."/>
        </authorList>
    </citation>
    <scope>NUCLEOTIDE SEQUENCE [LARGE SCALE GENOMIC DNA]</scope>
    <source>
        <strain evidence="4 5">JR1/69-2-13</strain>
    </source>
</reference>
<dbReference type="EMBL" id="PDNV01000003">
    <property type="protein sequence ID" value="PLC54945.1"/>
    <property type="molecule type" value="Genomic_DNA"/>
</dbReference>